<accession>A0ABW0UAI4</accession>
<gene>
    <name evidence="7" type="ORF">ACFPQ3_02760</name>
</gene>
<keyword evidence="2" id="KW-0964">Secreted</keyword>
<evidence type="ECO:0000256" key="3">
    <source>
        <dbReference type="ARBA" id="ARBA00022729"/>
    </source>
</evidence>
<dbReference type="InterPro" id="IPR041909">
    <property type="entry name" value="Sbi_C3_db_domIV"/>
</dbReference>
<sequence length="239" mass="26588">MDNKKKHVLSAIGILSLILAILALFHYHHLQIESQRIVIEKRVSQTSNKQLSDVEEAIKRLEHDMTDENITEAQKALDQLKDSDAKTGLQKRIDVVRDYLATKQANEKLNNQAEEAVNHLEKTILVENLISAQEAVDKITDKELQERLQARINKVRGGLEARLQEPTPSEATTEIFIPQDNQNSSDNSSGTLGLENTDHQGLETSYANSPQTTPESGNTDPSVSETSSPIVGNTENENE</sequence>
<evidence type="ECO:0000313" key="8">
    <source>
        <dbReference type="Proteomes" id="UP001596110"/>
    </source>
</evidence>
<dbReference type="Proteomes" id="UP001596110">
    <property type="component" value="Unassembled WGS sequence"/>
</dbReference>
<keyword evidence="6" id="KW-0472">Membrane</keyword>
<evidence type="ECO:0000256" key="2">
    <source>
        <dbReference type="ARBA" id="ARBA00022525"/>
    </source>
</evidence>
<keyword evidence="6" id="KW-0812">Transmembrane</keyword>
<feature type="compositionally biased region" description="Low complexity" evidence="5">
    <location>
        <begin position="179"/>
        <end position="189"/>
    </location>
</feature>
<proteinExistence type="predicted"/>
<keyword evidence="3" id="KW-0732">Signal</keyword>
<name>A0ABW0UAI4_9STRE</name>
<keyword evidence="8" id="KW-1185">Reference proteome</keyword>
<organism evidence="7 8">
    <name type="scientific">Streptococcus caledonicus</name>
    <dbReference type="NCBI Taxonomy" id="2614158"/>
    <lineage>
        <taxon>Bacteria</taxon>
        <taxon>Bacillati</taxon>
        <taxon>Bacillota</taxon>
        <taxon>Bacilli</taxon>
        <taxon>Lactobacillales</taxon>
        <taxon>Streptococcaceae</taxon>
        <taxon>Streptococcus</taxon>
    </lineage>
</organism>
<keyword evidence="4" id="KW-0175">Coiled coil</keyword>
<reference evidence="8" key="1">
    <citation type="journal article" date="2019" name="Int. J. Syst. Evol. Microbiol.">
        <title>The Global Catalogue of Microorganisms (GCM) 10K type strain sequencing project: providing services to taxonomists for standard genome sequencing and annotation.</title>
        <authorList>
            <consortium name="The Broad Institute Genomics Platform"/>
            <consortium name="The Broad Institute Genome Sequencing Center for Infectious Disease"/>
            <person name="Wu L."/>
            <person name="Ma J."/>
        </authorList>
    </citation>
    <scope>NUCLEOTIDE SEQUENCE [LARGE SCALE GENOMIC DNA]</scope>
    <source>
        <strain evidence="8">DT43</strain>
    </source>
</reference>
<dbReference type="RefSeq" id="WP_156806502.1">
    <property type="nucleotide sequence ID" value="NZ_JBHSOJ010000015.1"/>
</dbReference>
<comment type="caution">
    <text evidence="7">The sequence shown here is derived from an EMBL/GenBank/DDBJ whole genome shotgun (WGS) entry which is preliminary data.</text>
</comment>
<evidence type="ECO:0008006" key="9">
    <source>
        <dbReference type="Google" id="ProtNLM"/>
    </source>
</evidence>
<comment type="subcellular location">
    <subcellularLocation>
        <location evidence="1">Secreted</location>
    </subcellularLocation>
</comment>
<feature type="region of interest" description="Disordered" evidence="5">
    <location>
        <begin position="159"/>
        <end position="239"/>
    </location>
</feature>
<evidence type="ECO:0000256" key="6">
    <source>
        <dbReference type="SAM" id="Phobius"/>
    </source>
</evidence>
<protein>
    <recommendedName>
        <fullName evidence="9">Lipoprotein</fullName>
    </recommendedName>
</protein>
<feature type="compositionally biased region" description="Polar residues" evidence="5">
    <location>
        <begin position="202"/>
        <end position="239"/>
    </location>
</feature>
<dbReference type="EMBL" id="JBHSOJ010000015">
    <property type="protein sequence ID" value="MFC5630540.1"/>
    <property type="molecule type" value="Genomic_DNA"/>
</dbReference>
<evidence type="ECO:0000256" key="1">
    <source>
        <dbReference type="ARBA" id="ARBA00004613"/>
    </source>
</evidence>
<dbReference type="Gene3D" id="1.10.10.1270">
    <property type="entry name" value="Sbi, C3 binding domain IV"/>
    <property type="match status" value="2"/>
</dbReference>
<keyword evidence="6" id="KW-1133">Transmembrane helix</keyword>
<feature type="coiled-coil region" evidence="4">
    <location>
        <begin position="44"/>
        <end position="123"/>
    </location>
</feature>
<evidence type="ECO:0000256" key="4">
    <source>
        <dbReference type="SAM" id="Coils"/>
    </source>
</evidence>
<feature type="transmembrane region" description="Helical" evidence="6">
    <location>
        <begin position="7"/>
        <end position="27"/>
    </location>
</feature>
<evidence type="ECO:0000256" key="5">
    <source>
        <dbReference type="SAM" id="MobiDB-lite"/>
    </source>
</evidence>
<evidence type="ECO:0000313" key="7">
    <source>
        <dbReference type="EMBL" id="MFC5630540.1"/>
    </source>
</evidence>